<evidence type="ECO:0000313" key="3">
    <source>
        <dbReference type="EMBL" id="MPY66584.1"/>
    </source>
</evidence>
<dbReference type="PANTHER" id="PTHR45138:SF9">
    <property type="entry name" value="DIGUANYLATE CYCLASE DGCM-RELATED"/>
    <property type="match status" value="1"/>
</dbReference>
<sequence>MRRSWLRLPPLDPLRLVFWAPMVAAGLGLIILYGRGIPSPFYVGVLVAAIVFDLLGLFGPTWLRARLREQFPVAYLLLLLSAWAASFYVLPGHPATPMVRLAALMHTTTLYVFLFLRRRPLVAAWHALVTLGAFLAVVLPYSLQSYGRGGAFDGPMLPLTLLLTHGTLILTLRSFAEARFALAEARVRAQALHELAHHDPLTGLPNRRALEQDLAGPPTGSVLAVVDVDGLKRVNDTLGHAAGDDLLRRFAHGFARAVGPGGRAYRISGDEFALLIPGPEIPHLEDLVGTVAGEVRRTYPQADASVGGAPWQAGECASAWLARADRAMYRHKERERRSGQADDRT</sequence>
<dbReference type="GO" id="GO:0005886">
    <property type="term" value="C:plasma membrane"/>
    <property type="evidence" value="ECO:0007669"/>
    <property type="project" value="TreeGrafter"/>
</dbReference>
<dbReference type="CDD" id="cd01949">
    <property type="entry name" value="GGDEF"/>
    <property type="match status" value="1"/>
</dbReference>
<dbReference type="SMART" id="SM00267">
    <property type="entry name" value="GGDEF"/>
    <property type="match status" value="1"/>
</dbReference>
<dbReference type="PROSITE" id="PS50887">
    <property type="entry name" value="GGDEF"/>
    <property type="match status" value="1"/>
</dbReference>
<feature type="domain" description="GGDEF" evidence="2">
    <location>
        <begin position="219"/>
        <end position="344"/>
    </location>
</feature>
<accession>A0A7X1NWB9</accession>
<reference evidence="3 4" key="1">
    <citation type="submission" date="2019-10" db="EMBL/GenBank/DDBJ databases">
        <title>Deinococcus sp. isolated from soil.</title>
        <authorList>
            <person name="Li Y."/>
            <person name="Wang J."/>
        </authorList>
    </citation>
    <scope>NUCLEOTIDE SEQUENCE [LARGE SCALE GENOMIC DNA]</scope>
    <source>
        <strain evidence="3 4">SDU3-2</strain>
    </source>
</reference>
<proteinExistence type="predicted"/>
<feature type="transmembrane region" description="Helical" evidence="1">
    <location>
        <begin position="71"/>
        <end position="91"/>
    </location>
</feature>
<dbReference type="NCBIfam" id="TIGR00254">
    <property type="entry name" value="GGDEF"/>
    <property type="match status" value="1"/>
</dbReference>
<feature type="transmembrane region" description="Helical" evidence="1">
    <location>
        <begin position="40"/>
        <end position="59"/>
    </location>
</feature>
<dbReference type="InterPro" id="IPR043128">
    <property type="entry name" value="Rev_trsase/Diguanyl_cyclase"/>
</dbReference>
<name>A0A7X1NWB9_9DEIO</name>
<evidence type="ECO:0000313" key="4">
    <source>
        <dbReference type="Proteomes" id="UP000484842"/>
    </source>
</evidence>
<dbReference type="PANTHER" id="PTHR45138">
    <property type="entry name" value="REGULATORY COMPONENTS OF SENSORY TRANSDUCTION SYSTEM"/>
    <property type="match status" value="1"/>
</dbReference>
<dbReference type="InterPro" id="IPR050469">
    <property type="entry name" value="Diguanylate_Cyclase"/>
</dbReference>
<dbReference type="GO" id="GO:0052621">
    <property type="term" value="F:diguanylate cyclase activity"/>
    <property type="evidence" value="ECO:0007669"/>
    <property type="project" value="TreeGrafter"/>
</dbReference>
<dbReference type="Proteomes" id="UP000484842">
    <property type="component" value="Unassembled WGS sequence"/>
</dbReference>
<dbReference type="EMBL" id="WBSL01000002">
    <property type="protein sequence ID" value="MPY66584.1"/>
    <property type="molecule type" value="Genomic_DNA"/>
</dbReference>
<dbReference type="RefSeq" id="WP_152870774.1">
    <property type="nucleotide sequence ID" value="NZ_WBSL01000002.1"/>
</dbReference>
<dbReference type="GO" id="GO:1902201">
    <property type="term" value="P:negative regulation of bacterial-type flagellum-dependent cell motility"/>
    <property type="evidence" value="ECO:0007669"/>
    <property type="project" value="TreeGrafter"/>
</dbReference>
<feature type="transmembrane region" description="Helical" evidence="1">
    <location>
        <begin position="97"/>
        <end position="116"/>
    </location>
</feature>
<keyword evidence="1" id="KW-0472">Membrane</keyword>
<feature type="transmembrane region" description="Helical" evidence="1">
    <location>
        <begin position="155"/>
        <end position="176"/>
    </location>
</feature>
<comment type="caution">
    <text evidence="3">The sequence shown here is derived from an EMBL/GenBank/DDBJ whole genome shotgun (WGS) entry which is preliminary data.</text>
</comment>
<evidence type="ECO:0000259" key="2">
    <source>
        <dbReference type="PROSITE" id="PS50887"/>
    </source>
</evidence>
<dbReference type="AlphaFoldDB" id="A0A7X1NWB9"/>
<dbReference type="SUPFAM" id="SSF55073">
    <property type="entry name" value="Nucleotide cyclase"/>
    <property type="match status" value="1"/>
</dbReference>
<dbReference type="Gene3D" id="3.30.70.270">
    <property type="match status" value="1"/>
</dbReference>
<dbReference type="InterPro" id="IPR000160">
    <property type="entry name" value="GGDEF_dom"/>
</dbReference>
<dbReference type="GO" id="GO:0043709">
    <property type="term" value="P:cell adhesion involved in single-species biofilm formation"/>
    <property type="evidence" value="ECO:0007669"/>
    <property type="project" value="TreeGrafter"/>
</dbReference>
<keyword evidence="1" id="KW-1133">Transmembrane helix</keyword>
<dbReference type="Pfam" id="PF00990">
    <property type="entry name" value="GGDEF"/>
    <property type="match status" value="1"/>
</dbReference>
<evidence type="ECO:0000256" key="1">
    <source>
        <dbReference type="SAM" id="Phobius"/>
    </source>
</evidence>
<protein>
    <submittedName>
        <fullName evidence="3">GGDEF domain-containing protein</fullName>
    </submittedName>
</protein>
<feature type="transmembrane region" description="Helical" evidence="1">
    <location>
        <begin position="123"/>
        <end position="143"/>
    </location>
</feature>
<gene>
    <name evidence="3" type="ORF">F8S09_07725</name>
</gene>
<keyword evidence="4" id="KW-1185">Reference proteome</keyword>
<feature type="transmembrane region" description="Helical" evidence="1">
    <location>
        <begin position="16"/>
        <end position="34"/>
    </location>
</feature>
<keyword evidence="1" id="KW-0812">Transmembrane</keyword>
<dbReference type="InterPro" id="IPR029787">
    <property type="entry name" value="Nucleotide_cyclase"/>
</dbReference>
<organism evidence="3 4">
    <name type="scientific">Deinococcus terrestris</name>
    <dbReference type="NCBI Taxonomy" id="2651870"/>
    <lineage>
        <taxon>Bacteria</taxon>
        <taxon>Thermotogati</taxon>
        <taxon>Deinococcota</taxon>
        <taxon>Deinococci</taxon>
        <taxon>Deinococcales</taxon>
        <taxon>Deinococcaceae</taxon>
        <taxon>Deinococcus</taxon>
    </lineage>
</organism>